<dbReference type="InterPro" id="IPR008538">
    <property type="entry name" value="Uma2"/>
</dbReference>
<sequence length="196" mass="22039">MSTRYTAFMTDPTRRRLSEEEYLAFLAASDVRYESIDGFLVRQEDAQSKHALIGGNIAVALHPAARQLGGFVYKSNLRLRLAPPVLPHVTHYFPDVMVSFDDSPMDALYISLPCLIVEVVSERTRTIDNVFKASDYLRIPSLHGYLLVETATRAARLYTRSGKEWAEQYAEGEGTLSIPCLNIPLSLDAIYRNVPL</sequence>
<evidence type="ECO:0000313" key="3">
    <source>
        <dbReference type="Proteomes" id="UP000236379"/>
    </source>
</evidence>
<name>A0A2K3UVG7_9DEIO</name>
<accession>A0A2K3UVG7</accession>
<evidence type="ECO:0000313" key="2">
    <source>
        <dbReference type="EMBL" id="PNY80522.1"/>
    </source>
</evidence>
<dbReference type="Proteomes" id="UP000236379">
    <property type="component" value="Unassembled WGS sequence"/>
</dbReference>
<dbReference type="EMBL" id="PPPD01000001">
    <property type="protein sequence ID" value="PNY80522.1"/>
    <property type="molecule type" value="Genomic_DNA"/>
</dbReference>
<feature type="domain" description="Putative restriction endonuclease" evidence="1">
    <location>
        <begin position="20"/>
        <end position="182"/>
    </location>
</feature>
<keyword evidence="3" id="KW-1185">Reference proteome</keyword>
<dbReference type="AlphaFoldDB" id="A0A2K3UVG7"/>
<dbReference type="InterPro" id="IPR011335">
    <property type="entry name" value="Restrct_endonuc-II-like"/>
</dbReference>
<dbReference type="CDD" id="cd06260">
    <property type="entry name" value="DUF820-like"/>
    <property type="match status" value="1"/>
</dbReference>
<protein>
    <recommendedName>
        <fullName evidence="1">Putative restriction endonuclease domain-containing protein</fullName>
    </recommendedName>
</protein>
<dbReference type="PANTHER" id="PTHR36558">
    <property type="entry name" value="GLR1098 PROTEIN"/>
    <property type="match status" value="1"/>
</dbReference>
<gene>
    <name evidence="2" type="ORF">CVO96_03320</name>
</gene>
<dbReference type="Pfam" id="PF05685">
    <property type="entry name" value="Uma2"/>
    <property type="match status" value="1"/>
</dbReference>
<dbReference type="PANTHER" id="PTHR36558:SF1">
    <property type="entry name" value="RESTRICTION ENDONUCLEASE DOMAIN-CONTAINING PROTEIN-RELATED"/>
    <property type="match status" value="1"/>
</dbReference>
<dbReference type="SUPFAM" id="SSF52980">
    <property type="entry name" value="Restriction endonuclease-like"/>
    <property type="match status" value="1"/>
</dbReference>
<dbReference type="InterPro" id="IPR012296">
    <property type="entry name" value="Nuclease_put_TT1808"/>
</dbReference>
<reference evidence="2 3" key="1">
    <citation type="submission" date="2018-01" db="EMBL/GenBank/DDBJ databases">
        <title>Deinococcus koreensis sp. nov., a radiation-resistant bacterium isolated from river water.</title>
        <authorList>
            <person name="Choi A."/>
        </authorList>
    </citation>
    <scope>NUCLEOTIDE SEQUENCE [LARGE SCALE GENOMIC DNA]</scope>
    <source>
        <strain evidence="2 3">SJW1-2</strain>
    </source>
</reference>
<dbReference type="Gene3D" id="3.90.1570.10">
    <property type="entry name" value="tt1808, chain A"/>
    <property type="match status" value="1"/>
</dbReference>
<dbReference type="OrthoDB" id="26750at2"/>
<proteinExistence type="predicted"/>
<evidence type="ECO:0000259" key="1">
    <source>
        <dbReference type="Pfam" id="PF05685"/>
    </source>
</evidence>
<organism evidence="2 3">
    <name type="scientific">Deinococcus koreensis</name>
    <dbReference type="NCBI Taxonomy" id="2054903"/>
    <lineage>
        <taxon>Bacteria</taxon>
        <taxon>Thermotogati</taxon>
        <taxon>Deinococcota</taxon>
        <taxon>Deinococci</taxon>
        <taxon>Deinococcales</taxon>
        <taxon>Deinococcaceae</taxon>
        <taxon>Deinococcus</taxon>
    </lineage>
</organism>
<comment type="caution">
    <text evidence="2">The sequence shown here is derived from an EMBL/GenBank/DDBJ whole genome shotgun (WGS) entry which is preliminary data.</text>
</comment>